<proteinExistence type="predicted"/>
<organism evidence="2 3">
    <name type="scientific">Methylocystis echinoides</name>
    <dbReference type="NCBI Taxonomy" id="29468"/>
    <lineage>
        <taxon>Bacteria</taxon>
        <taxon>Pseudomonadati</taxon>
        <taxon>Pseudomonadota</taxon>
        <taxon>Alphaproteobacteria</taxon>
        <taxon>Hyphomicrobiales</taxon>
        <taxon>Methylocystaceae</taxon>
        <taxon>Methylocystis</taxon>
    </lineage>
</organism>
<evidence type="ECO:0000256" key="1">
    <source>
        <dbReference type="SAM" id="MobiDB-lite"/>
    </source>
</evidence>
<comment type="caution">
    <text evidence="2">The sequence shown here is derived from an EMBL/GenBank/DDBJ whole genome shotgun (WGS) entry which is preliminary data.</text>
</comment>
<evidence type="ECO:0000313" key="3">
    <source>
        <dbReference type="Proteomes" id="UP001144323"/>
    </source>
</evidence>
<keyword evidence="3" id="KW-1185">Reference proteome</keyword>
<dbReference type="Proteomes" id="UP001144323">
    <property type="component" value="Unassembled WGS sequence"/>
</dbReference>
<dbReference type="EMBL" id="BSEC01000001">
    <property type="protein sequence ID" value="GLI93366.1"/>
    <property type="molecule type" value="Genomic_DNA"/>
</dbReference>
<sequence>MRRHTYGEPAVSVTQTVPMRPRASGEEKPPKLRKPPAAFRCVGQSHVPVEPKAEDRAAERRPDRPRNGAHKA</sequence>
<evidence type="ECO:0000313" key="2">
    <source>
        <dbReference type="EMBL" id="GLI93366.1"/>
    </source>
</evidence>
<name>A0A9W6LSE3_9HYPH</name>
<feature type="region of interest" description="Disordered" evidence="1">
    <location>
        <begin position="1"/>
        <end position="72"/>
    </location>
</feature>
<accession>A0A9W6LSE3</accession>
<dbReference type="AlphaFoldDB" id="A0A9W6LSE3"/>
<reference evidence="2" key="1">
    <citation type="journal article" date="2023" name="Int. J. Syst. Evol. Microbiol.">
        <title>Methylocystis iwaonis sp. nov., a type II methane-oxidizing bacterium from surface soil of a rice paddy field in Japan, and emended description of the genus Methylocystis (ex Whittenbury et al. 1970) Bowman et al. 1993.</title>
        <authorList>
            <person name="Kaise H."/>
            <person name="Sawadogo J.B."/>
            <person name="Alam M.S."/>
            <person name="Ueno C."/>
            <person name="Dianou D."/>
            <person name="Shinjo R."/>
            <person name="Asakawa S."/>
        </authorList>
    </citation>
    <scope>NUCLEOTIDE SEQUENCE</scope>
    <source>
        <strain evidence="2">LMG27198</strain>
    </source>
</reference>
<gene>
    <name evidence="2" type="ORF">LMG27198_23580</name>
</gene>
<feature type="compositionally biased region" description="Basic and acidic residues" evidence="1">
    <location>
        <begin position="49"/>
        <end position="66"/>
    </location>
</feature>
<protein>
    <submittedName>
        <fullName evidence="2">Uncharacterized protein</fullName>
    </submittedName>
</protein>